<dbReference type="EMBL" id="FOUO01000004">
    <property type="protein sequence ID" value="SFM40100.1"/>
    <property type="molecule type" value="Genomic_DNA"/>
</dbReference>
<keyword evidence="3" id="KW-1185">Reference proteome</keyword>
<feature type="domain" description="HDOD" evidence="1">
    <location>
        <begin position="19"/>
        <end position="212"/>
    </location>
</feature>
<organism evidence="2 3">
    <name type="scientific">Ectothiorhodospira mobilis</name>
    <dbReference type="NCBI Taxonomy" id="195064"/>
    <lineage>
        <taxon>Bacteria</taxon>
        <taxon>Pseudomonadati</taxon>
        <taxon>Pseudomonadota</taxon>
        <taxon>Gammaproteobacteria</taxon>
        <taxon>Chromatiales</taxon>
        <taxon>Ectothiorhodospiraceae</taxon>
        <taxon>Ectothiorhodospira</taxon>
    </lineage>
</organism>
<dbReference type="OrthoDB" id="9784953at2"/>
<dbReference type="PROSITE" id="PS51833">
    <property type="entry name" value="HDOD"/>
    <property type="match status" value="1"/>
</dbReference>
<dbReference type="Gene3D" id="1.10.3210.10">
    <property type="entry name" value="Hypothetical protein af1432"/>
    <property type="match status" value="1"/>
</dbReference>
<gene>
    <name evidence="2" type="ORF">SAMN05421721_104198</name>
</gene>
<dbReference type="RefSeq" id="WP_090484098.1">
    <property type="nucleotide sequence ID" value="NZ_FOUO01000004.1"/>
</dbReference>
<dbReference type="InterPro" id="IPR052340">
    <property type="entry name" value="RNase_Y/CdgJ"/>
</dbReference>
<dbReference type="AlphaFoldDB" id="A0A1I4QK99"/>
<sequence>MDPTDPSPQESALLERLAIPPQPEALRRIAQEARREEVDLSRVAEWIAADTSLAGGLLWVVNSPLFRRRREISAIREAVLLLGLERTRAVVRTVALRNALSHLPEMGGFWKTGVRVGETCARAVQSLRRPDLVDDAYLLGIFHLVGVPALRGVFGEAYDPMLREAAVHGWSGVLQAEQASFGVHHARIAALVTRQWHVPAAVSTAIEGQYRVAHLETLDHADAPDLVVALKLALRALAAEDNTRLTYTEWEQLAEPLTDYLGLADASALEAQVDGIAMD</sequence>
<dbReference type="STRING" id="195064.SAMN05421721_104198"/>
<name>A0A1I4QK99_ECTMO</name>
<accession>A0A1I4QK99</accession>
<evidence type="ECO:0000313" key="3">
    <source>
        <dbReference type="Proteomes" id="UP000199556"/>
    </source>
</evidence>
<reference evidence="2 3" key="1">
    <citation type="submission" date="2016-10" db="EMBL/GenBank/DDBJ databases">
        <authorList>
            <person name="de Groot N.N."/>
        </authorList>
    </citation>
    <scope>NUCLEOTIDE SEQUENCE [LARGE SCALE GENOMIC DNA]</scope>
    <source>
        <strain evidence="2 3">DSM 4180</strain>
    </source>
</reference>
<proteinExistence type="predicted"/>
<dbReference type="Proteomes" id="UP000199556">
    <property type="component" value="Unassembled WGS sequence"/>
</dbReference>
<evidence type="ECO:0000313" key="2">
    <source>
        <dbReference type="EMBL" id="SFM40100.1"/>
    </source>
</evidence>
<dbReference type="PANTHER" id="PTHR33525">
    <property type="match status" value="1"/>
</dbReference>
<evidence type="ECO:0000259" key="1">
    <source>
        <dbReference type="PROSITE" id="PS51833"/>
    </source>
</evidence>
<dbReference type="Pfam" id="PF08668">
    <property type="entry name" value="HDOD"/>
    <property type="match status" value="1"/>
</dbReference>
<dbReference type="SUPFAM" id="SSF109604">
    <property type="entry name" value="HD-domain/PDEase-like"/>
    <property type="match status" value="1"/>
</dbReference>
<dbReference type="PANTHER" id="PTHR33525:SF6">
    <property type="entry name" value="HDOD DOMAIN-CONTAINING PROTEIN"/>
    <property type="match status" value="1"/>
</dbReference>
<dbReference type="InterPro" id="IPR013976">
    <property type="entry name" value="HDOD"/>
</dbReference>
<protein>
    <submittedName>
        <fullName evidence="2">HD-like signal output (HDOD) domain, no enzymatic activity</fullName>
    </submittedName>
</protein>